<proteinExistence type="predicted"/>
<organism evidence="1">
    <name type="scientific">Arundo donax</name>
    <name type="common">Giant reed</name>
    <name type="synonym">Donax arundinaceus</name>
    <dbReference type="NCBI Taxonomy" id="35708"/>
    <lineage>
        <taxon>Eukaryota</taxon>
        <taxon>Viridiplantae</taxon>
        <taxon>Streptophyta</taxon>
        <taxon>Embryophyta</taxon>
        <taxon>Tracheophyta</taxon>
        <taxon>Spermatophyta</taxon>
        <taxon>Magnoliopsida</taxon>
        <taxon>Liliopsida</taxon>
        <taxon>Poales</taxon>
        <taxon>Poaceae</taxon>
        <taxon>PACMAD clade</taxon>
        <taxon>Arundinoideae</taxon>
        <taxon>Arundineae</taxon>
        <taxon>Arundo</taxon>
    </lineage>
</organism>
<sequence length="17" mass="1954">MRLKADQARSGNQPLRI</sequence>
<name>A0A0A9H9R9_ARUDO</name>
<reference evidence="1" key="1">
    <citation type="submission" date="2014-09" db="EMBL/GenBank/DDBJ databases">
        <authorList>
            <person name="Magalhaes I.L.F."/>
            <person name="Oliveira U."/>
            <person name="Santos F.R."/>
            <person name="Vidigal T.H.D.A."/>
            <person name="Brescovit A.D."/>
            <person name="Santos A.J."/>
        </authorList>
    </citation>
    <scope>NUCLEOTIDE SEQUENCE</scope>
    <source>
        <tissue evidence="1">Shoot tissue taken approximately 20 cm above the soil surface</tissue>
    </source>
</reference>
<dbReference type="AlphaFoldDB" id="A0A0A9H9R9"/>
<reference evidence="1" key="2">
    <citation type="journal article" date="2015" name="Data Brief">
        <title>Shoot transcriptome of the giant reed, Arundo donax.</title>
        <authorList>
            <person name="Barrero R.A."/>
            <person name="Guerrero F.D."/>
            <person name="Moolhuijzen P."/>
            <person name="Goolsby J.A."/>
            <person name="Tidwell J."/>
            <person name="Bellgard S.E."/>
            <person name="Bellgard M.I."/>
        </authorList>
    </citation>
    <scope>NUCLEOTIDE SEQUENCE</scope>
    <source>
        <tissue evidence="1">Shoot tissue taken approximately 20 cm above the soil surface</tissue>
    </source>
</reference>
<accession>A0A0A9H9R9</accession>
<protein>
    <submittedName>
        <fullName evidence="1">Uncharacterized protein</fullName>
    </submittedName>
</protein>
<dbReference type="EMBL" id="GBRH01163941">
    <property type="protein sequence ID" value="JAE33955.1"/>
    <property type="molecule type" value="Transcribed_RNA"/>
</dbReference>
<evidence type="ECO:0000313" key="1">
    <source>
        <dbReference type="EMBL" id="JAE33955.1"/>
    </source>
</evidence>